<keyword evidence="3" id="KW-1185">Reference proteome</keyword>
<dbReference type="EMBL" id="DS566007">
    <property type="status" value="NOT_ANNOTATED_CDS"/>
    <property type="molecule type" value="Genomic_DNA"/>
</dbReference>
<evidence type="ECO:0000313" key="3">
    <source>
        <dbReference type="Proteomes" id="UP000005238"/>
    </source>
</evidence>
<accession>H3GGA0</accession>
<organism evidence="2 3">
    <name type="scientific">Phytophthora ramorum</name>
    <name type="common">Sudden oak death agent</name>
    <dbReference type="NCBI Taxonomy" id="164328"/>
    <lineage>
        <taxon>Eukaryota</taxon>
        <taxon>Sar</taxon>
        <taxon>Stramenopiles</taxon>
        <taxon>Oomycota</taxon>
        <taxon>Peronosporomycetes</taxon>
        <taxon>Peronosporales</taxon>
        <taxon>Peronosporaceae</taxon>
        <taxon>Phytophthora</taxon>
    </lineage>
</organism>
<dbReference type="Proteomes" id="UP000005238">
    <property type="component" value="Unassembled WGS sequence"/>
</dbReference>
<feature type="region of interest" description="Disordered" evidence="1">
    <location>
        <begin position="356"/>
        <end position="381"/>
    </location>
</feature>
<dbReference type="OMA" id="NTDRRIE"/>
<sequence>MANNSTSGLFDRLVFPMDTNQFGVWKDLIVGHLRQKSEAMHREAIVKGLAEPAFGFEDLLRTNCKIPRPMDDGDEEAQRAYRFQQVTLGDQDAYIRALLSQTLPRSYLESLRSSFNDNTLYVAWQRLDTVYGDSNAQGMAKLLARFDAALAMDFKSVGELILCVKEARNRINRQSRDALNGVTVIPNQVESLSRNVFMEKSRSQIEAMQSTAMPANHARASQHLGKRKARNTDRRIEDCFYCDGKYNKDGLFHMKRDCPNMLEDRSLGLMRSKIYVKGSRVAVPPRTVGVAHARGTKKGAKKKARTVRAGIPVDVALLQPISKPKRVAAALAKQAEPGPSRSDTLLPEQAKADEDALMLSPPPTPGSPVVSDTPLSDDDDVDEFATGHLLVLAGKVTEASSSIAKASANIEKTTQGAATV</sequence>
<reference evidence="3" key="1">
    <citation type="journal article" date="2006" name="Science">
        <title>Phytophthora genome sequences uncover evolutionary origins and mechanisms of pathogenesis.</title>
        <authorList>
            <person name="Tyler B.M."/>
            <person name="Tripathy S."/>
            <person name="Zhang X."/>
            <person name="Dehal P."/>
            <person name="Jiang R.H."/>
            <person name="Aerts A."/>
            <person name="Arredondo F.D."/>
            <person name="Baxter L."/>
            <person name="Bensasson D."/>
            <person name="Beynon J.L."/>
            <person name="Chapman J."/>
            <person name="Damasceno C.M."/>
            <person name="Dorrance A.E."/>
            <person name="Dou D."/>
            <person name="Dickerman A.W."/>
            <person name="Dubchak I.L."/>
            <person name="Garbelotto M."/>
            <person name="Gijzen M."/>
            <person name="Gordon S.G."/>
            <person name="Govers F."/>
            <person name="Grunwald N.J."/>
            <person name="Huang W."/>
            <person name="Ivors K.L."/>
            <person name="Jones R.W."/>
            <person name="Kamoun S."/>
            <person name="Krampis K."/>
            <person name="Lamour K.H."/>
            <person name="Lee M.K."/>
            <person name="McDonald W.H."/>
            <person name="Medina M."/>
            <person name="Meijer H.J."/>
            <person name="Nordberg E.K."/>
            <person name="Maclean D.J."/>
            <person name="Ospina-Giraldo M.D."/>
            <person name="Morris P.F."/>
            <person name="Phuntumart V."/>
            <person name="Putnam N.H."/>
            <person name="Rash S."/>
            <person name="Rose J.K."/>
            <person name="Sakihama Y."/>
            <person name="Salamov A.A."/>
            <person name="Savidor A."/>
            <person name="Scheuring C.F."/>
            <person name="Smith B.M."/>
            <person name="Sobral B.W."/>
            <person name="Terry A."/>
            <person name="Torto-Alalibo T.A."/>
            <person name="Win J."/>
            <person name="Xu Z."/>
            <person name="Zhang H."/>
            <person name="Grigoriev I.V."/>
            <person name="Rokhsar D.S."/>
            <person name="Boore J.L."/>
        </authorList>
    </citation>
    <scope>NUCLEOTIDE SEQUENCE [LARGE SCALE GENOMIC DNA]</scope>
    <source>
        <strain evidence="3">Pr102</strain>
    </source>
</reference>
<dbReference type="VEuPathDB" id="FungiDB:KRP22_7478"/>
<dbReference type="EnsemblProtists" id="Phyra74834">
    <property type="protein sequence ID" value="Phyra74834"/>
    <property type="gene ID" value="Phyra74834"/>
</dbReference>
<dbReference type="VEuPathDB" id="FungiDB:KRP22_7477"/>
<dbReference type="eggNOG" id="ENOG502R7HJ">
    <property type="taxonomic scope" value="Eukaryota"/>
</dbReference>
<dbReference type="HOGENOM" id="CLU_065060_0_0_1"/>
<feature type="region of interest" description="Disordered" evidence="1">
    <location>
        <begin position="210"/>
        <end position="229"/>
    </location>
</feature>
<evidence type="ECO:0000313" key="2">
    <source>
        <dbReference type="EnsemblProtists" id="Phyra74834"/>
    </source>
</evidence>
<dbReference type="VEuPathDB" id="FungiDB:KRP22_7476"/>
<name>H3GGA0_PHYRM</name>
<evidence type="ECO:0000256" key="1">
    <source>
        <dbReference type="SAM" id="MobiDB-lite"/>
    </source>
</evidence>
<protein>
    <submittedName>
        <fullName evidence="2">Uncharacterized protein</fullName>
    </submittedName>
</protein>
<dbReference type="InParanoid" id="H3GGA0"/>
<proteinExistence type="predicted"/>
<reference evidence="2" key="2">
    <citation type="submission" date="2015-06" db="UniProtKB">
        <authorList>
            <consortium name="EnsemblProtists"/>
        </authorList>
    </citation>
    <scope>IDENTIFICATION</scope>
    <source>
        <strain evidence="2">Pr102</strain>
    </source>
</reference>
<dbReference type="AlphaFoldDB" id="H3GGA0"/>